<feature type="region of interest" description="Disordered" evidence="1">
    <location>
        <begin position="836"/>
        <end position="856"/>
    </location>
</feature>
<keyword evidence="3" id="KW-1185">Reference proteome</keyword>
<sequence length="1307" mass="146475">MSEQESLAIEVHLFHLHDMDPDAEVDHGSRCLSIGKAHTDAKVISMRKAAFVGPGCRGIHIVSVPTRPCPPAVVRVGHMEIGHWIQHDFDRSPWLDMDDHREVFETLALDDDLDTTCEYYMYYENQGEGRYFLPNEYVATMSFNRARPWSGSLLVLKAKKESGEVVDVAFDDIPDIKRMIVAFRRQLPAEILSYIISLCHVSSLPSLCAVSGECQTMVAGMMKSRMRAALTVYLPQSSHERFWIILDNTQSIVLGAVPLLTFLPSVTPTCLDIALPTAALDEWITFLEEMSYCKASTCSLARCDDIKSTVTLIKETEDHVNCTVNLLQTDSRSAIPVIFYQRLTATMTFATSEEVYCLYPGLTGSGRTLAGHKPYDGVPVHDQEAEQLNLDFGINCAKWNEKCLTNCPKLVRTLYDSKDIGVLRWNRSNRGQALFAQIYLHIKVKIHHNSRDSPAQSRTWNVMRKADFHVYTGAVREARSQNLLNRALREARAQYGAPTMTVPLYGTGFLLATSDKHNILYATEQDIKDHLVHYATHQNVPEETPSSVKVIIHVMSSIMSVGTHRSNSKTGDPSTLFCHEYPPTPPLQKPNTKFSGPMHRNSLLKNPLYGANPVFASSVGWSEQDNGNKLVIAKPSDDNSIRDAYFVVVSVVSENKLAVSPIGNYNPKYNELATSKFQLTLKQPMDDDFAKDWPLAMQALESIQGIIASSSDRRYFLIKDSGTTALRVSTPLCVKIFNKDPGDGDIEGTESVDSWPVPAQHQAAFEGIKETHRLQPLAVYDEKDIFINAEAVPSALKGALVEVTLKLKHYNIRSADKPAFDSFTGGIEQIVVLKRGAPSPPSPFRAQLKKGPTRPSHAVLQAAADAFNPVPQTFKPVAAATTVATASTVAAATGPSPSKAAPSANVPGSSGSNRPSEGEVQLGDKRQAEDDGDQGAKKQKKGKAKTYNDYMSLLQPDKVEEFGISEERPVFHYNVRDMFRWLQQIWTNCIRFYLREDVNPEMAAAPISTLISNLKKYITNYDDTLMHRLSLLKSFKLKGGYPVRNWNAIPEELRSEFLRVFSSPNLSTLALSRFRHFSVTTFAHCHNIMRLKLHDLHINFTPRGGVERFIRRPIPKPTILYIAKNDAFVFARLFKAKWSDTSPIMDLTSVPSIPGSVLHDWKPNIEILAITAIRSLDCFRHTTLVTNLRVLICNDNCDFSEVRKSFIRWRSAGGWKLEELFLMMNPDDGKRLDWENLQTMLNESHFPLLRSINIVQVGGQKVGLTELPWVADSTTVSIRFVDHQTTPQNYSRYLPQKYSAYLPANYL</sequence>
<dbReference type="RefSeq" id="XP_001890256.1">
    <property type="nucleotide sequence ID" value="XM_001890221.1"/>
</dbReference>
<protein>
    <submittedName>
        <fullName evidence="2">Predicted protein</fullName>
    </submittedName>
</protein>
<dbReference type="OrthoDB" id="3064537at2759"/>
<name>B0E229_LACBS</name>
<feature type="compositionally biased region" description="Polar residues" evidence="1">
    <location>
        <begin position="906"/>
        <end position="915"/>
    </location>
</feature>
<dbReference type="KEGG" id="lbc:LACBIDRAFT_335350"/>
<dbReference type="EMBL" id="DS547173">
    <property type="protein sequence ID" value="EDQ99123.1"/>
    <property type="molecule type" value="Genomic_DNA"/>
</dbReference>
<accession>B0E229</accession>
<dbReference type="HOGENOM" id="CLU_261001_0_0_1"/>
<gene>
    <name evidence="2" type="ORF">LACBIDRAFT_335350</name>
</gene>
<proteinExistence type="predicted"/>
<dbReference type="Proteomes" id="UP000001194">
    <property type="component" value="Unassembled WGS sequence"/>
</dbReference>
<dbReference type="InParanoid" id="B0E229"/>
<organism evidence="3">
    <name type="scientific">Laccaria bicolor (strain S238N-H82 / ATCC MYA-4686)</name>
    <name type="common">Bicoloured deceiver</name>
    <name type="synonym">Laccaria laccata var. bicolor</name>
    <dbReference type="NCBI Taxonomy" id="486041"/>
    <lineage>
        <taxon>Eukaryota</taxon>
        <taxon>Fungi</taxon>
        <taxon>Dikarya</taxon>
        <taxon>Basidiomycota</taxon>
        <taxon>Agaricomycotina</taxon>
        <taxon>Agaricomycetes</taxon>
        <taxon>Agaricomycetidae</taxon>
        <taxon>Agaricales</taxon>
        <taxon>Agaricineae</taxon>
        <taxon>Hydnangiaceae</taxon>
        <taxon>Laccaria</taxon>
    </lineage>
</organism>
<evidence type="ECO:0000256" key="1">
    <source>
        <dbReference type="SAM" id="MobiDB-lite"/>
    </source>
</evidence>
<reference evidence="2 3" key="1">
    <citation type="journal article" date="2008" name="Nature">
        <title>The genome of Laccaria bicolor provides insights into mycorrhizal symbiosis.</title>
        <authorList>
            <person name="Martin F."/>
            <person name="Aerts A."/>
            <person name="Ahren D."/>
            <person name="Brun A."/>
            <person name="Danchin E.G.J."/>
            <person name="Duchaussoy F."/>
            <person name="Gibon J."/>
            <person name="Kohler A."/>
            <person name="Lindquist E."/>
            <person name="Pereda V."/>
            <person name="Salamov A."/>
            <person name="Shapiro H.J."/>
            <person name="Wuyts J."/>
            <person name="Blaudez D."/>
            <person name="Buee M."/>
            <person name="Brokstein P."/>
            <person name="Canbaeck B."/>
            <person name="Cohen D."/>
            <person name="Courty P.E."/>
            <person name="Coutinho P.M."/>
            <person name="Delaruelle C."/>
            <person name="Detter J.C."/>
            <person name="Deveau A."/>
            <person name="DiFazio S."/>
            <person name="Duplessis S."/>
            <person name="Fraissinet-Tachet L."/>
            <person name="Lucic E."/>
            <person name="Frey-Klett P."/>
            <person name="Fourrey C."/>
            <person name="Feussner I."/>
            <person name="Gay G."/>
            <person name="Grimwood J."/>
            <person name="Hoegger P.J."/>
            <person name="Jain P."/>
            <person name="Kilaru S."/>
            <person name="Labbe J."/>
            <person name="Lin Y.C."/>
            <person name="Legue V."/>
            <person name="Le Tacon F."/>
            <person name="Marmeisse R."/>
            <person name="Melayah D."/>
            <person name="Montanini B."/>
            <person name="Muratet M."/>
            <person name="Nehls U."/>
            <person name="Niculita-Hirzel H."/>
            <person name="Oudot-Le Secq M.P."/>
            <person name="Peter M."/>
            <person name="Quesneville H."/>
            <person name="Rajashekar B."/>
            <person name="Reich M."/>
            <person name="Rouhier N."/>
            <person name="Schmutz J."/>
            <person name="Yin T."/>
            <person name="Chalot M."/>
            <person name="Henrissat B."/>
            <person name="Kuees U."/>
            <person name="Lucas S."/>
            <person name="Van de Peer Y."/>
            <person name="Podila G.K."/>
            <person name="Polle A."/>
            <person name="Pukkila P.J."/>
            <person name="Richardson P.M."/>
            <person name="Rouze P."/>
            <person name="Sanders I.R."/>
            <person name="Stajich J.E."/>
            <person name="Tunlid A."/>
            <person name="Tuskan G."/>
            <person name="Grigoriev I.V."/>
        </authorList>
    </citation>
    <scope>NUCLEOTIDE SEQUENCE [LARGE SCALE GENOMIC DNA]</scope>
    <source>
        <strain evidence="3">S238N-H82 / ATCC MYA-4686</strain>
    </source>
</reference>
<evidence type="ECO:0000313" key="2">
    <source>
        <dbReference type="EMBL" id="EDQ99123.1"/>
    </source>
</evidence>
<evidence type="ECO:0000313" key="3">
    <source>
        <dbReference type="Proteomes" id="UP000001194"/>
    </source>
</evidence>
<dbReference type="GeneID" id="6085874"/>
<feature type="region of interest" description="Disordered" evidence="1">
    <location>
        <begin position="892"/>
        <end position="943"/>
    </location>
</feature>